<dbReference type="NCBIfam" id="TIGR01444">
    <property type="entry name" value="fkbM_fam"/>
    <property type="match status" value="1"/>
</dbReference>
<evidence type="ECO:0000313" key="3">
    <source>
        <dbReference type="Proteomes" id="UP000265540"/>
    </source>
</evidence>
<evidence type="ECO:0000313" key="2">
    <source>
        <dbReference type="EMBL" id="RJR27881.1"/>
    </source>
</evidence>
<keyword evidence="2" id="KW-0808">Transferase</keyword>
<dbReference type="EMBL" id="QZJF01000006">
    <property type="protein sequence ID" value="RJR27881.1"/>
    <property type="molecule type" value="Genomic_DNA"/>
</dbReference>
<name>A0A3A4ZFH2_UNCKA</name>
<comment type="caution">
    <text evidence="2">The sequence shown here is derived from an EMBL/GenBank/DDBJ whole genome shotgun (WGS) entry which is preliminary data.</text>
</comment>
<dbReference type="Pfam" id="PF05050">
    <property type="entry name" value="Methyltransf_21"/>
    <property type="match status" value="1"/>
</dbReference>
<dbReference type="InterPro" id="IPR006342">
    <property type="entry name" value="FkbM_mtfrase"/>
</dbReference>
<dbReference type="PANTHER" id="PTHR34203">
    <property type="entry name" value="METHYLTRANSFERASE, FKBM FAMILY PROTEIN"/>
    <property type="match status" value="1"/>
</dbReference>
<dbReference type="InterPro" id="IPR052514">
    <property type="entry name" value="SAM-dependent_MTase"/>
</dbReference>
<accession>A0A3A4ZFH2</accession>
<keyword evidence="2" id="KW-0489">Methyltransferase</keyword>
<evidence type="ECO:0000259" key="1">
    <source>
        <dbReference type="Pfam" id="PF05050"/>
    </source>
</evidence>
<dbReference type="Proteomes" id="UP000265540">
    <property type="component" value="Unassembled WGS sequence"/>
</dbReference>
<proteinExistence type="predicted"/>
<dbReference type="GO" id="GO:0008168">
    <property type="term" value="F:methyltransferase activity"/>
    <property type="evidence" value="ECO:0007669"/>
    <property type="project" value="UniProtKB-KW"/>
</dbReference>
<dbReference type="GO" id="GO:0032259">
    <property type="term" value="P:methylation"/>
    <property type="evidence" value="ECO:0007669"/>
    <property type="project" value="UniProtKB-KW"/>
</dbReference>
<dbReference type="Gene3D" id="3.40.50.150">
    <property type="entry name" value="Vaccinia Virus protein VP39"/>
    <property type="match status" value="1"/>
</dbReference>
<dbReference type="PANTHER" id="PTHR34203:SF15">
    <property type="entry name" value="SLL1173 PROTEIN"/>
    <property type="match status" value="1"/>
</dbReference>
<dbReference type="InterPro" id="IPR029063">
    <property type="entry name" value="SAM-dependent_MTases_sf"/>
</dbReference>
<dbReference type="AlphaFoldDB" id="A0A3A4ZFH2"/>
<dbReference type="SUPFAM" id="SSF53335">
    <property type="entry name" value="S-adenosyl-L-methionine-dependent methyltransferases"/>
    <property type="match status" value="1"/>
</dbReference>
<gene>
    <name evidence="2" type="ORF">C4561_01180</name>
</gene>
<protein>
    <submittedName>
        <fullName evidence="2">FkbM family methyltransferase</fullName>
    </submittedName>
</protein>
<reference evidence="2 3" key="1">
    <citation type="journal article" date="2017" name="ISME J.">
        <title>Energy and carbon metabolisms in a deep terrestrial subsurface fluid microbial community.</title>
        <authorList>
            <person name="Momper L."/>
            <person name="Jungbluth S.P."/>
            <person name="Lee M.D."/>
            <person name="Amend J.P."/>
        </authorList>
    </citation>
    <scope>NUCLEOTIDE SEQUENCE [LARGE SCALE GENOMIC DNA]</scope>
    <source>
        <strain evidence="2">SURF_46</strain>
    </source>
</reference>
<sequence length="247" mass="27921">MKADVLYQQLPVTVRSTLERGRAHIEKPYLKKFYSQFVKSDDLVFDIGANMGDYAEVFLELGAQVICLEPQPRCLDIINKKFAGNENITVIGKGVGNSKGVLPFYVSSQNHATSTFSEKYKKEGPFNNRTWDKTIDVEITTIDDLISAYGVPAFCKIDVEGYEKYVFEGLHSIIPIISFEYTSSLVEDTVACLKLLENQSNLKINLSVHPYHRLELPEWTNDITKVAHVINKQKMSPSGDIYVKLSE</sequence>
<feature type="domain" description="Methyltransferase FkbM" evidence="1">
    <location>
        <begin position="46"/>
        <end position="184"/>
    </location>
</feature>
<organism evidence="2 3">
    <name type="scientific">candidate division WWE3 bacterium</name>
    <dbReference type="NCBI Taxonomy" id="2053526"/>
    <lineage>
        <taxon>Bacteria</taxon>
        <taxon>Katanobacteria</taxon>
    </lineage>
</organism>